<organism evidence="1">
    <name type="scientific">marine metagenome</name>
    <dbReference type="NCBI Taxonomy" id="408172"/>
    <lineage>
        <taxon>unclassified sequences</taxon>
        <taxon>metagenomes</taxon>
        <taxon>ecological metagenomes</taxon>
    </lineage>
</organism>
<reference evidence="1" key="1">
    <citation type="submission" date="2018-05" db="EMBL/GenBank/DDBJ databases">
        <authorList>
            <person name="Lanie J.A."/>
            <person name="Ng W.-L."/>
            <person name="Kazmierczak K.M."/>
            <person name="Andrzejewski T.M."/>
            <person name="Davidsen T.M."/>
            <person name="Wayne K.J."/>
            <person name="Tettelin H."/>
            <person name="Glass J.I."/>
            <person name="Rusch D."/>
            <person name="Podicherti R."/>
            <person name="Tsui H.-C.T."/>
            <person name="Winkler M.E."/>
        </authorList>
    </citation>
    <scope>NUCLEOTIDE SEQUENCE</scope>
</reference>
<evidence type="ECO:0000313" key="1">
    <source>
        <dbReference type="EMBL" id="SVB24710.1"/>
    </source>
</evidence>
<dbReference type="EMBL" id="UINC01034214">
    <property type="protein sequence ID" value="SVB24710.1"/>
    <property type="molecule type" value="Genomic_DNA"/>
</dbReference>
<dbReference type="AlphaFoldDB" id="A0A382CF80"/>
<accession>A0A382CF80</accession>
<proteinExistence type="predicted"/>
<gene>
    <name evidence="1" type="ORF">METZ01_LOCUS177564</name>
</gene>
<protein>
    <submittedName>
        <fullName evidence="1">Uncharacterized protein</fullName>
    </submittedName>
</protein>
<sequence length="48" mass="4985">MGVSWNSIASGDLGKQVVGDDRGHVKTIIEMLAANNADYTPARVALAA</sequence>
<name>A0A382CF80_9ZZZZ</name>